<dbReference type="Proteomes" id="UP000663829">
    <property type="component" value="Unassembled WGS sequence"/>
</dbReference>
<keyword evidence="1" id="KW-0880">Kelch repeat</keyword>
<dbReference type="SUPFAM" id="SSF117281">
    <property type="entry name" value="Kelch motif"/>
    <property type="match status" value="1"/>
</dbReference>
<feature type="non-terminal residue" evidence="3">
    <location>
        <position position="513"/>
    </location>
</feature>
<dbReference type="Gene3D" id="2.120.10.80">
    <property type="entry name" value="Kelch-type beta propeller"/>
    <property type="match status" value="1"/>
</dbReference>
<comment type="caution">
    <text evidence="3">The sequence shown here is derived from an EMBL/GenBank/DDBJ whole genome shotgun (WGS) entry which is preliminary data.</text>
</comment>
<evidence type="ECO:0000313" key="3">
    <source>
        <dbReference type="EMBL" id="CAF0838986.1"/>
    </source>
</evidence>
<feature type="region of interest" description="Disordered" evidence="2">
    <location>
        <begin position="149"/>
        <end position="176"/>
    </location>
</feature>
<dbReference type="SMART" id="SM00612">
    <property type="entry name" value="Kelch"/>
    <property type="match status" value="3"/>
</dbReference>
<keyword evidence="5" id="KW-1185">Reference proteome</keyword>
<gene>
    <name evidence="3" type="ORF">GPM918_LOCUS5460</name>
    <name evidence="4" type="ORF">SRO942_LOCUS5460</name>
</gene>
<dbReference type="InterPro" id="IPR006652">
    <property type="entry name" value="Kelch_1"/>
</dbReference>
<feature type="region of interest" description="Disordered" evidence="2">
    <location>
        <begin position="1"/>
        <end position="24"/>
    </location>
</feature>
<proteinExistence type="predicted"/>
<evidence type="ECO:0000313" key="4">
    <source>
        <dbReference type="EMBL" id="CAF3626265.1"/>
    </source>
</evidence>
<dbReference type="EMBL" id="CAJNOQ010000789">
    <property type="protein sequence ID" value="CAF0838986.1"/>
    <property type="molecule type" value="Genomic_DNA"/>
</dbReference>
<feature type="region of interest" description="Disordered" evidence="2">
    <location>
        <begin position="79"/>
        <end position="101"/>
    </location>
</feature>
<sequence length="513" mass="58738">SNSQDASETSINNENTEQSLAQTVRKIDETEAKREEARVLDRNHQIVSQMHATLEQSYKMVPYYTVLIPFPLFSSPMHHPFPKQKSQKSFDEQQSTISKTTDNKLKWSEDQVNKLRLFENKYLSLNKAISADSCYVIESDEGLRMTSVRKCSNSDKDSNDNVSESQKTNERRNNRFHHKINLETEISYEAIVDRDNQHSIDSTSSSSPWITIELKANENLIKTYRENCDRWQLDSSKVSSVVICCTTQRSRDEINDDFLNATKTIETFDERFKYALVHVENYVYAIGGYKLKQGQDQTGDKILNGPMPGRTNFGLATDSKCIVIVGGLTSHMDDKSTNSVWLFEYENETWSRLCDLSRSIISVGTCFIDNYHLIVIGGLCVTSHGPLALRKCYLFNMKKNLWFNLAPLNEARGHPICTCYNKIVYAIGGIQYNLYKQQLISVTTIEQYEINLNQWTILTTIKQLKSQTGLYCTSDGIIVGSSHVNGVEEESNKNLFQKNIWAFDLVKKRLISE</sequence>
<dbReference type="AlphaFoldDB" id="A0A813VCH3"/>
<dbReference type="Proteomes" id="UP000681722">
    <property type="component" value="Unassembled WGS sequence"/>
</dbReference>
<accession>A0A813VCH3</accession>
<dbReference type="EMBL" id="CAJOBC010000789">
    <property type="protein sequence ID" value="CAF3626265.1"/>
    <property type="molecule type" value="Genomic_DNA"/>
</dbReference>
<evidence type="ECO:0000313" key="5">
    <source>
        <dbReference type="Proteomes" id="UP000663829"/>
    </source>
</evidence>
<evidence type="ECO:0000256" key="2">
    <source>
        <dbReference type="SAM" id="MobiDB-lite"/>
    </source>
</evidence>
<name>A0A813VCH3_9BILA</name>
<dbReference type="PANTHER" id="PTHR46375">
    <property type="entry name" value="KELCH REPEAT AND BTB DOMAIN-CONTAINING PROTEIN 13-RELATED"/>
    <property type="match status" value="1"/>
</dbReference>
<reference evidence="3" key="1">
    <citation type="submission" date="2021-02" db="EMBL/GenBank/DDBJ databases">
        <authorList>
            <person name="Nowell W R."/>
        </authorList>
    </citation>
    <scope>NUCLEOTIDE SEQUENCE</scope>
</reference>
<evidence type="ECO:0000256" key="1">
    <source>
        <dbReference type="ARBA" id="ARBA00022441"/>
    </source>
</evidence>
<dbReference type="InterPro" id="IPR015915">
    <property type="entry name" value="Kelch-typ_b-propeller"/>
</dbReference>
<dbReference type="Pfam" id="PF01344">
    <property type="entry name" value="Kelch_1"/>
    <property type="match status" value="1"/>
</dbReference>
<feature type="compositionally biased region" description="Polar residues" evidence="2">
    <location>
        <begin position="1"/>
        <end position="22"/>
    </location>
</feature>
<organism evidence="3 5">
    <name type="scientific">Didymodactylos carnosus</name>
    <dbReference type="NCBI Taxonomy" id="1234261"/>
    <lineage>
        <taxon>Eukaryota</taxon>
        <taxon>Metazoa</taxon>
        <taxon>Spiralia</taxon>
        <taxon>Gnathifera</taxon>
        <taxon>Rotifera</taxon>
        <taxon>Eurotatoria</taxon>
        <taxon>Bdelloidea</taxon>
        <taxon>Philodinida</taxon>
        <taxon>Philodinidae</taxon>
        <taxon>Didymodactylos</taxon>
    </lineage>
</organism>
<dbReference type="PANTHER" id="PTHR46375:SF3">
    <property type="entry name" value="KELCH REPEAT AND BTB DOMAIN-CONTAINING PROTEIN 13"/>
    <property type="match status" value="1"/>
</dbReference>
<dbReference type="OrthoDB" id="9995249at2759"/>
<protein>
    <submittedName>
        <fullName evidence="3">Uncharacterized protein</fullName>
    </submittedName>
</protein>
<dbReference type="InterPro" id="IPR052392">
    <property type="entry name" value="Kelch-BTB_domain-containing"/>
</dbReference>